<evidence type="ECO:0000256" key="11">
    <source>
        <dbReference type="SAM" id="MobiDB-lite"/>
    </source>
</evidence>
<comment type="similarity">
    <text evidence="2">Belongs to the BPI/LBP/Plunc superfamily. BPI/LBP family.</text>
</comment>
<keyword evidence="10" id="KW-0399">Innate immunity</keyword>
<dbReference type="GO" id="GO:0050829">
    <property type="term" value="P:defense response to Gram-negative bacterium"/>
    <property type="evidence" value="ECO:0007669"/>
    <property type="project" value="UniProtKB-UniRule"/>
</dbReference>
<dbReference type="InterPro" id="IPR032942">
    <property type="entry name" value="BPI/LBP/Plunc"/>
</dbReference>
<dbReference type="Proteomes" id="UP000515203">
    <property type="component" value="Unplaced"/>
</dbReference>
<evidence type="ECO:0000256" key="6">
    <source>
        <dbReference type="ARBA" id="ARBA00023157"/>
    </source>
</evidence>
<dbReference type="CDD" id="cd00026">
    <property type="entry name" value="BPI2"/>
    <property type="match status" value="1"/>
</dbReference>
<dbReference type="GO" id="GO:0006953">
    <property type="term" value="P:acute-phase response"/>
    <property type="evidence" value="ECO:0007669"/>
    <property type="project" value="TreeGrafter"/>
</dbReference>
<feature type="domain" description="Lipid-binding serum glycoprotein C-terminal" evidence="14">
    <location>
        <begin position="272"/>
        <end position="472"/>
    </location>
</feature>
<dbReference type="Pfam" id="PF02886">
    <property type="entry name" value="LBP_BPI_CETP_C"/>
    <property type="match status" value="1"/>
</dbReference>
<dbReference type="FunFam" id="3.15.10.10:FF:000001">
    <property type="entry name" value="phospholipid transfer protein-like"/>
    <property type="match status" value="1"/>
</dbReference>
<evidence type="ECO:0000313" key="16">
    <source>
        <dbReference type="RefSeq" id="XP_023570575.1"/>
    </source>
</evidence>
<feature type="region of interest" description="Disordered" evidence="11">
    <location>
        <begin position="481"/>
        <end position="526"/>
    </location>
</feature>
<dbReference type="GO" id="GO:0002281">
    <property type="term" value="P:macrophage activation involved in immune response"/>
    <property type="evidence" value="ECO:0007669"/>
    <property type="project" value="TreeGrafter"/>
</dbReference>
<proteinExistence type="inferred from homology"/>
<dbReference type="GO" id="GO:0045087">
    <property type="term" value="P:innate immune response"/>
    <property type="evidence" value="ECO:0007669"/>
    <property type="project" value="UniProtKB-UniRule"/>
</dbReference>
<dbReference type="GO" id="GO:0005615">
    <property type="term" value="C:extracellular space"/>
    <property type="evidence" value="ECO:0007669"/>
    <property type="project" value="UniProtKB-UniRule"/>
</dbReference>
<dbReference type="InterPro" id="IPR017943">
    <property type="entry name" value="Bactericidal_perm-incr_a/b_dom"/>
</dbReference>
<dbReference type="PANTHER" id="PTHR10504">
    <property type="entry name" value="BACTERICIDAL PERMEABILITY-INCREASING BPI PROTEIN-RELATED"/>
    <property type="match status" value="1"/>
</dbReference>
<dbReference type="OrthoDB" id="10255543at2759"/>
<dbReference type="GO" id="GO:0031663">
    <property type="term" value="P:lipopolysaccharide-mediated signaling pathway"/>
    <property type="evidence" value="ECO:0007669"/>
    <property type="project" value="TreeGrafter"/>
</dbReference>
<keyword evidence="10 12" id="KW-0732">Signal</keyword>
<dbReference type="InterPro" id="IPR001124">
    <property type="entry name" value="Lipid-bd_serum_glycop_C"/>
</dbReference>
<evidence type="ECO:0000259" key="14">
    <source>
        <dbReference type="SMART" id="SM00329"/>
    </source>
</evidence>
<dbReference type="AlphaFoldDB" id="A0A6P6EDZ5"/>
<feature type="disulfide bond" evidence="9">
    <location>
        <begin position="160"/>
        <end position="199"/>
    </location>
</feature>
<comment type="subunit">
    <text evidence="3 10">When bound to LPS, interacts (via C-terminus) with soluble and membrane-bound CD14.</text>
</comment>
<evidence type="ECO:0000259" key="13">
    <source>
        <dbReference type="SMART" id="SM00328"/>
    </source>
</evidence>
<dbReference type="Pfam" id="PF01273">
    <property type="entry name" value="LBP_BPI_CETP"/>
    <property type="match status" value="1"/>
</dbReference>
<keyword evidence="10" id="KW-0044">Antibiotic</keyword>
<organism evidence="15 16">
    <name type="scientific">Octodon degus</name>
    <name type="common">Degu</name>
    <name type="synonym">Sciurus degus</name>
    <dbReference type="NCBI Taxonomy" id="10160"/>
    <lineage>
        <taxon>Eukaryota</taxon>
        <taxon>Metazoa</taxon>
        <taxon>Chordata</taxon>
        <taxon>Craniata</taxon>
        <taxon>Vertebrata</taxon>
        <taxon>Euteleostomi</taxon>
        <taxon>Mammalia</taxon>
        <taxon>Eutheria</taxon>
        <taxon>Euarchontoglires</taxon>
        <taxon>Glires</taxon>
        <taxon>Rodentia</taxon>
        <taxon>Hystricomorpha</taxon>
        <taxon>Octodontidae</taxon>
        <taxon>Octodon</taxon>
    </lineage>
</organism>
<keyword evidence="10" id="KW-0391">Immunity</keyword>
<dbReference type="GeneID" id="101591634"/>
<dbReference type="InterPro" id="IPR017942">
    <property type="entry name" value="Lipid-bd_serum_glycop_N"/>
</dbReference>
<keyword evidence="5 10" id="KW-0964">Secreted</keyword>
<dbReference type="InParanoid" id="A0A6P6EDZ5"/>
<name>A0A6P6EDZ5_OCTDE</name>
<keyword evidence="7 10" id="KW-0325">Glycoprotein</keyword>
<dbReference type="FunFam" id="3.15.20.10:FF:000001">
    <property type="entry name" value="Phospholipid transfer protein"/>
    <property type="match status" value="1"/>
</dbReference>
<dbReference type="PIRSF" id="PIRSF002417">
    <property type="entry name" value="Lipid_binding_protein"/>
    <property type="match status" value="1"/>
</dbReference>
<dbReference type="CTD" id="3929"/>
<sequence length="526" mass="57377">MGVLPGPLPSLLLGLLLTSAAAVLGANPGLVARITDKGLSYAAQEGLAALRRKLQEISLPDFDGDFKISRIGRGNYEFHSLDIRSWELRSSVLRPLPSHGLSLSISDAAVHVEGRWKVKMNRFLKLQGSFDVQVMGVSITVNLVLGSESSGRPTVTASSCNSYIQKVEVDLSGGLGWLLKLFHDTIESKFRRILESKICEIVEKSVASDLQPYLQTLPVTAGINSFLDVDYSLMEAPRAAAQILDVMFKGEIFHHDHRSPVALLPPVLSLPEDHSQMVYFAISNYVFNTASLVYYKAGYMNFSVTDDMIPSDSPFRLTTSSFRAFAPRIARLYPNMNLELQGGVVSAPLLKLSPGNLSVTPQIEIEGFVLLPNSVKKPVFRLGVAANVSATLNFNTSRITGILDPGKLQVELKESKVGVFNEELMGGFLNYFMLNTVYPEVNGLPVLGCQRPAHESLRARKKRPQLDLCIPDVRLIPGDSQRTETRTSFLSSGGEVCLAPTPQASAPSPLRPQTSHSALAWTASPS</sequence>
<dbReference type="GO" id="GO:0050830">
    <property type="term" value="P:defense response to Gram-positive bacterium"/>
    <property type="evidence" value="ECO:0007669"/>
    <property type="project" value="TreeGrafter"/>
</dbReference>
<dbReference type="SUPFAM" id="SSF55394">
    <property type="entry name" value="Bactericidal permeability-increasing protein, BPI"/>
    <property type="match status" value="2"/>
</dbReference>
<keyword evidence="15" id="KW-1185">Reference proteome</keyword>
<keyword evidence="6 9" id="KW-1015">Disulfide bond</keyword>
<accession>A0A6P6EDZ5</accession>
<dbReference type="GO" id="GO:0043032">
    <property type="term" value="P:positive regulation of macrophage activation"/>
    <property type="evidence" value="ECO:0007669"/>
    <property type="project" value="TreeGrafter"/>
</dbReference>
<dbReference type="Gene3D" id="3.15.10.10">
    <property type="entry name" value="Bactericidal permeability-increasing protein, domain 1"/>
    <property type="match status" value="1"/>
</dbReference>
<gene>
    <name evidence="16" type="primary">Lbp</name>
</gene>
<evidence type="ECO:0000256" key="9">
    <source>
        <dbReference type="PIRSR" id="PIRSR002417-50"/>
    </source>
</evidence>
<dbReference type="Gene3D" id="3.15.20.10">
    <property type="entry name" value="Bactericidal permeability-increasing protein, domain 2"/>
    <property type="match status" value="1"/>
</dbReference>
<evidence type="ECO:0000256" key="3">
    <source>
        <dbReference type="ARBA" id="ARBA00011317"/>
    </source>
</evidence>
<evidence type="ECO:0000256" key="7">
    <source>
        <dbReference type="ARBA" id="ARBA00023180"/>
    </source>
</evidence>
<comment type="subcellular location">
    <subcellularLocation>
        <location evidence="1 10">Secreted</location>
    </subcellularLocation>
</comment>
<evidence type="ECO:0000256" key="8">
    <source>
        <dbReference type="ARBA" id="ARBA00045486"/>
    </source>
</evidence>
<feature type="domain" description="Lipid-binding serum glycoprotein N-terminal" evidence="13">
    <location>
        <begin position="33"/>
        <end position="257"/>
    </location>
</feature>
<feature type="chain" id="PRO_5027537232" description="Lipopolysaccharide-binding protein" evidence="12">
    <location>
        <begin position="26"/>
        <end position="526"/>
    </location>
</feature>
<evidence type="ECO:0000313" key="15">
    <source>
        <dbReference type="Proteomes" id="UP000515203"/>
    </source>
</evidence>
<evidence type="ECO:0000256" key="1">
    <source>
        <dbReference type="ARBA" id="ARBA00004613"/>
    </source>
</evidence>
<evidence type="ECO:0000256" key="4">
    <source>
        <dbReference type="ARBA" id="ARBA00015119"/>
    </source>
</evidence>
<dbReference type="GO" id="GO:0001530">
    <property type="term" value="F:lipopolysaccharide binding"/>
    <property type="evidence" value="ECO:0007669"/>
    <property type="project" value="UniProtKB-UniRule"/>
</dbReference>
<dbReference type="SMART" id="SM00329">
    <property type="entry name" value="BPI2"/>
    <property type="match status" value="1"/>
</dbReference>
<dbReference type="PANTHER" id="PTHR10504:SF66">
    <property type="entry name" value="LIPOPOLYSACCHARIDE-BINDING PROTEIN"/>
    <property type="match status" value="1"/>
</dbReference>
<dbReference type="InterPro" id="IPR030675">
    <property type="entry name" value="BPI/LBP"/>
</dbReference>
<dbReference type="FunCoup" id="A0A6P6EDZ5">
    <property type="interactions" value="118"/>
</dbReference>
<evidence type="ECO:0000256" key="10">
    <source>
        <dbReference type="RuleBase" id="RU369039"/>
    </source>
</evidence>
<dbReference type="SMART" id="SM00328">
    <property type="entry name" value="BPI1"/>
    <property type="match status" value="1"/>
</dbReference>
<evidence type="ECO:0000256" key="2">
    <source>
        <dbReference type="ARBA" id="ARBA00007292"/>
    </source>
</evidence>
<evidence type="ECO:0000256" key="12">
    <source>
        <dbReference type="SAM" id="SignalP"/>
    </source>
</evidence>
<evidence type="ECO:0000256" key="5">
    <source>
        <dbReference type="ARBA" id="ARBA00022525"/>
    </source>
</evidence>
<dbReference type="CDD" id="cd00025">
    <property type="entry name" value="BPI1"/>
    <property type="match status" value="1"/>
</dbReference>
<protein>
    <recommendedName>
        <fullName evidence="4 10">Lipopolysaccharide-binding protein</fullName>
        <shortName evidence="10">LBP</shortName>
    </recommendedName>
</protein>
<dbReference type="RefSeq" id="XP_023570575.1">
    <property type="nucleotide sequence ID" value="XM_023714807.1"/>
</dbReference>
<comment type="function">
    <text evidence="8 10">Plays a role in the innate immune response. Binds to the lipid A moiety of bacterial lipopolysaccharides (LPS), a glycolipid present in the outer membrane of all Gram-negative bacteria. Acts as an affinity enhancer for CD14, facilitating its association with LPS. Promotes the release of cytokines in response to bacterial lipopolysaccharide.</text>
</comment>
<feature type="signal peptide" evidence="12">
    <location>
        <begin position="1"/>
        <end position="25"/>
    </location>
</feature>
<keyword evidence="10" id="KW-0929">Antimicrobial</keyword>
<feature type="compositionally biased region" description="Polar residues" evidence="11">
    <location>
        <begin position="502"/>
        <end position="526"/>
    </location>
</feature>
<reference evidence="16" key="1">
    <citation type="submission" date="2025-08" db="UniProtKB">
        <authorList>
            <consortium name="RefSeq"/>
        </authorList>
    </citation>
    <scope>IDENTIFICATION</scope>
</reference>